<proteinExistence type="inferred from homology"/>
<name>A0A9X2FQD0_9LACO</name>
<sequence>MELSLVAQQLDALLENETNVIANLANAAALLNSTLADINWVGFYLYTEKTDSLILGPFQGNVACMHIANGSGVCGTALKTQNIQRIANVHEFAGHIACDSASNSELVVPLTLSSGKKLGVLDIDSPILNRFKASDEALIKEFVQVLLQHLPSTINLP</sequence>
<dbReference type="InterPro" id="IPR003018">
    <property type="entry name" value="GAF"/>
</dbReference>
<dbReference type="GO" id="GO:0033745">
    <property type="term" value="F:L-methionine-(R)-S-oxide reductase activity"/>
    <property type="evidence" value="ECO:0007669"/>
    <property type="project" value="TreeGrafter"/>
</dbReference>
<dbReference type="Pfam" id="PF01590">
    <property type="entry name" value="GAF"/>
    <property type="match status" value="1"/>
</dbReference>
<dbReference type="AlphaFoldDB" id="A0A9X2FQD0"/>
<comment type="similarity">
    <text evidence="1">Belongs to the free Met sulfoxide reductase family.</text>
</comment>
<keyword evidence="4" id="KW-1185">Reference proteome</keyword>
<dbReference type="SUPFAM" id="SSF55781">
    <property type="entry name" value="GAF domain-like"/>
    <property type="match status" value="1"/>
</dbReference>
<evidence type="ECO:0000313" key="4">
    <source>
        <dbReference type="Proteomes" id="UP001139006"/>
    </source>
</evidence>
<dbReference type="InterPro" id="IPR029016">
    <property type="entry name" value="GAF-like_dom_sf"/>
</dbReference>
<dbReference type="PANTHER" id="PTHR21021">
    <property type="entry name" value="GAF/PUTATIVE CYTOSKELETAL PROTEIN"/>
    <property type="match status" value="1"/>
</dbReference>
<dbReference type="FunFam" id="3.30.450.40:FF:000008">
    <property type="entry name" value="GAF domain-containing proteins"/>
    <property type="match status" value="1"/>
</dbReference>
<feature type="domain" description="GAF" evidence="2">
    <location>
        <begin position="10"/>
        <end position="145"/>
    </location>
</feature>
<gene>
    <name evidence="3" type="ORF">LB941_10000</name>
</gene>
<dbReference type="EMBL" id="JAIULA010000022">
    <property type="protein sequence ID" value="MCP0887663.1"/>
    <property type="molecule type" value="Genomic_DNA"/>
</dbReference>
<dbReference type="RefSeq" id="WP_253361757.1">
    <property type="nucleotide sequence ID" value="NZ_JAIULA010000022.1"/>
</dbReference>
<evidence type="ECO:0000256" key="1">
    <source>
        <dbReference type="ARBA" id="ARBA00038454"/>
    </source>
</evidence>
<reference evidence="3 4" key="1">
    <citation type="journal article" date="2023" name="Int. J. Syst. Evol. Microbiol.">
        <title>Ligilactobacillus ubinensis sp. nov., a novel species isolated from the wild ferment of a durian fruit (Durio zibethinus).</title>
        <authorList>
            <person name="Heng Y.C."/>
            <person name="Menon N."/>
            <person name="Chen B."/>
            <person name="Loo B.Z.L."/>
            <person name="Wong G.W.J."/>
            <person name="Lim A.C.H."/>
            <person name="Silvaraju S."/>
            <person name="Kittelmann S."/>
        </authorList>
    </citation>
    <scope>NUCLEOTIDE SEQUENCE [LARGE SCALE GENOMIC DNA]</scope>
    <source>
        <strain evidence="3 4">WILCCON 0076</strain>
    </source>
</reference>
<dbReference type="GO" id="GO:0005829">
    <property type="term" value="C:cytosol"/>
    <property type="evidence" value="ECO:0007669"/>
    <property type="project" value="TreeGrafter"/>
</dbReference>
<evidence type="ECO:0000313" key="3">
    <source>
        <dbReference type="EMBL" id="MCP0887663.1"/>
    </source>
</evidence>
<dbReference type="Gene3D" id="3.30.450.40">
    <property type="match status" value="1"/>
</dbReference>
<dbReference type="Proteomes" id="UP001139006">
    <property type="component" value="Unassembled WGS sequence"/>
</dbReference>
<evidence type="ECO:0000259" key="2">
    <source>
        <dbReference type="Pfam" id="PF01590"/>
    </source>
</evidence>
<dbReference type="PANTHER" id="PTHR21021:SF15">
    <property type="entry name" value="FREE METHIONINE-R-SULFOXIDE REDUCTASE"/>
    <property type="match status" value="1"/>
</dbReference>
<accession>A0A9X2FQD0</accession>
<protein>
    <submittedName>
        <fullName evidence="3">GAF domain-containing protein</fullName>
    </submittedName>
</protein>
<dbReference type="InterPro" id="IPR051330">
    <property type="entry name" value="Phosphatase_reg/MetRdx"/>
</dbReference>
<organism evidence="3 4">
    <name type="scientific">Ligilactobacillus ubinensis</name>
    <dbReference type="NCBI Taxonomy" id="2876789"/>
    <lineage>
        <taxon>Bacteria</taxon>
        <taxon>Bacillati</taxon>
        <taxon>Bacillota</taxon>
        <taxon>Bacilli</taxon>
        <taxon>Lactobacillales</taxon>
        <taxon>Lactobacillaceae</taxon>
        <taxon>Ligilactobacillus</taxon>
    </lineage>
</organism>
<comment type="caution">
    <text evidence="3">The sequence shown here is derived from an EMBL/GenBank/DDBJ whole genome shotgun (WGS) entry which is preliminary data.</text>
</comment>